<keyword evidence="2" id="KW-1185">Reference proteome</keyword>
<dbReference type="Proteomes" id="UP000077755">
    <property type="component" value="Chromosome 7"/>
</dbReference>
<gene>
    <name evidence="1" type="ORF">DCAR_0730201</name>
</gene>
<name>A0AAF1BC13_DAUCS</name>
<proteinExistence type="predicted"/>
<reference evidence="1" key="1">
    <citation type="journal article" date="2016" name="Nat. Genet.">
        <title>A high-quality carrot genome assembly provides new insights into carotenoid accumulation and asterid genome evolution.</title>
        <authorList>
            <person name="Iorizzo M."/>
            <person name="Ellison S."/>
            <person name="Senalik D."/>
            <person name="Zeng P."/>
            <person name="Satapoomin P."/>
            <person name="Huang J."/>
            <person name="Bowman M."/>
            <person name="Iovene M."/>
            <person name="Sanseverino W."/>
            <person name="Cavagnaro P."/>
            <person name="Yildiz M."/>
            <person name="Macko-Podgorni A."/>
            <person name="Moranska E."/>
            <person name="Grzebelus E."/>
            <person name="Grzebelus D."/>
            <person name="Ashrafi H."/>
            <person name="Zheng Z."/>
            <person name="Cheng S."/>
            <person name="Spooner D."/>
            <person name="Van Deynze A."/>
            <person name="Simon P."/>
        </authorList>
    </citation>
    <scope>NUCLEOTIDE SEQUENCE</scope>
    <source>
        <tissue evidence="1">Leaf</tissue>
    </source>
</reference>
<protein>
    <submittedName>
        <fullName evidence="1">Uncharacterized protein</fullName>
    </submittedName>
</protein>
<accession>A0AAF1BC13</accession>
<sequence>MHKYPETFKHFNTKNKKLCTMNLNMLCTSLNDFFKISMADVDSEMIGEYREVFSYLQNQGLDVSWVLDRLNYIEHLRFSKPLFSELHSIDCHIDNAKSKVQELQALRLEKLSEIEKAFGTRGTNLTSGFIGDDLLASL</sequence>
<reference evidence="1" key="2">
    <citation type="submission" date="2022-03" db="EMBL/GenBank/DDBJ databases">
        <title>Draft title - Genomic analysis of global carrot germplasm unveils the trajectory of domestication and the origin of high carotenoid orange carrot.</title>
        <authorList>
            <person name="Iorizzo M."/>
            <person name="Ellison S."/>
            <person name="Senalik D."/>
            <person name="Macko-Podgorni A."/>
            <person name="Grzebelus D."/>
            <person name="Bostan H."/>
            <person name="Rolling W."/>
            <person name="Curaba J."/>
            <person name="Simon P."/>
        </authorList>
    </citation>
    <scope>NUCLEOTIDE SEQUENCE</scope>
    <source>
        <tissue evidence="1">Leaf</tissue>
    </source>
</reference>
<organism evidence="1 2">
    <name type="scientific">Daucus carota subsp. sativus</name>
    <name type="common">Carrot</name>
    <dbReference type="NCBI Taxonomy" id="79200"/>
    <lineage>
        <taxon>Eukaryota</taxon>
        <taxon>Viridiplantae</taxon>
        <taxon>Streptophyta</taxon>
        <taxon>Embryophyta</taxon>
        <taxon>Tracheophyta</taxon>
        <taxon>Spermatophyta</taxon>
        <taxon>Magnoliopsida</taxon>
        <taxon>eudicotyledons</taxon>
        <taxon>Gunneridae</taxon>
        <taxon>Pentapetalae</taxon>
        <taxon>asterids</taxon>
        <taxon>campanulids</taxon>
        <taxon>Apiales</taxon>
        <taxon>Apiaceae</taxon>
        <taxon>Apioideae</taxon>
        <taxon>Scandiceae</taxon>
        <taxon>Daucinae</taxon>
        <taxon>Daucus</taxon>
        <taxon>Daucus sect. Daucus</taxon>
    </lineage>
</organism>
<evidence type="ECO:0000313" key="2">
    <source>
        <dbReference type="Proteomes" id="UP000077755"/>
    </source>
</evidence>
<dbReference type="EMBL" id="CP093349">
    <property type="protein sequence ID" value="WOH10731.1"/>
    <property type="molecule type" value="Genomic_DNA"/>
</dbReference>
<dbReference type="AlphaFoldDB" id="A0AAF1BC13"/>
<evidence type="ECO:0000313" key="1">
    <source>
        <dbReference type="EMBL" id="WOH10731.1"/>
    </source>
</evidence>